<dbReference type="InterPro" id="IPR017853">
    <property type="entry name" value="GH"/>
</dbReference>
<keyword evidence="1" id="KW-0732">Signal</keyword>
<evidence type="ECO:0000259" key="2">
    <source>
        <dbReference type="Pfam" id="PF14587"/>
    </source>
</evidence>
<dbReference type="Gene3D" id="3.20.20.80">
    <property type="entry name" value="Glycosidases"/>
    <property type="match status" value="1"/>
</dbReference>
<dbReference type="EMBL" id="ANPB02000004">
    <property type="protein sequence ID" value="KAF4484177.1"/>
    <property type="molecule type" value="Genomic_DNA"/>
</dbReference>
<name>L2FRC7_COLFN</name>
<dbReference type="Pfam" id="PF17189">
    <property type="entry name" value="Glyco_hydro_30C"/>
    <property type="match status" value="1"/>
</dbReference>
<evidence type="ECO:0000259" key="3">
    <source>
        <dbReference type="Pfam" id="PF17189"/>
    </source>
</evidence>
<feature type="signal peptide" evidence="1">
    <location>
        <begin position="1"/>
        <end position="19"/>
    </location>
</feature>
<dbReference type="InterPro" id="IPR013780">
    <property type="entry name" value="Glyco_hydro_b"/>
</dbReference>
<dbReference type="PANTHER" id="PTHR42767:SF1">
    <property type="entry name" value="ENDO-BETA-1,6-GALACTANASE-LIKE DOMAIN-CONTAINING PROTEIN"/>
    <property type="match status" value="1"/>
</dbReference>
<dbReference type="InterPro" id="IPR033452">
    <property type="entry name" value="GH30_C"/>
</dbReference>
<dbReference type="InterPro" id="IPR039514">
    <property type="entry name" value="6GAL-like"/>
</dbReference>
<dbReference type="OrthoDB" id="2012278at2759"/>
<feature type="domain" description="Glycosyl hydrolase family 30 beta sandwich" evidence="3">
    <location>
        <begin position="367"/>
        <end position="454"/>
    </location>
</feature>
<dbReference type="Proteomes" id="UP000011096">
    <property type="component" value="Unassembled WGS sequence"/>
</dbReference>
<proteinExistence type="predicted"/>
<dbReference type="GO" id="GO:0004553">
    <property type="term" value="F:hydrolase activity, hydrolyzing O-glycosyl compounds"/>
    <property type="evidence" value="ECO:0007669"/>
    <property type="project" value="InterPro"/>
</dbReference>
<sequence length="457" mass="48399">MVLLSNLIAVAGLGAIARGQITVDTSSKLQKIDGFGFSQAFGRAKEFQNAPSALQKEALDLLFSTDKGAGFSIIRNRIGSGGKGDSILPTSPGSPSGKPTYSWDDDDSGQVWFTKQAVSYGVKQIYADAWSAPGFMKTSGNEATAGYLCGTTGHTCPSGDWRQAYADFLVQYVKYYQQAGLNVTHLGFLNEPDFSPGYSQMQISFNAQEAISFIPMLSKAVQAAGLSTRLTCCDAVGWGSTVKYTNALVAGGMESYLGLITSHTYSGDANTALDTKLASWVTESGITNPFDLTWYKNGGATEGMTWANKIAVGIINAKLSAYLYWEGFELKQLQSDSHLVDTQDGKTATPSANFWAFAMWSRHIRPGAQRLATSGMVASDVLTAAVQNADGSVVVVFTNNGSAAKTASVSFKGFTPKAASAWVTDNSHKFDTTQATVSGSGVSVSVPSKGVVTVQLT</sequence>
<dbReference type="InParanoid" id="L2FRC7"/>
<keyword evidence="6" id="KW-1185">Reference proteome</keyword>
<gene>
    <name evidence="5" type="primary">gba-1</name>
    <name evidence="4" type="ORF">CGGC5_10570</name>
    <name evidence="5" type="ORF">CGGC5_v006794</name>
</gene>
<dbReference type="SUPFAM" id="SSF51011">
    <property type="entry name" value="Glycosyl hydrolase domain"/>
    <property type="match status" value="1"/>
</dbReference>
<dbReference type="PANTHER" id="PTHR42767">
    <property type="entry name" value="ENDO-BETA-1,6-GALACTANASE"/>
    <property type="match status" value="1"/>
</dbReference>
<dbReference type="STRING" id="1213859.L2FRC7"/>
<reference evidence="5 6" key="3">
    <citation type="submission" date="2020-04" db="EMBL/GenBank/DDBJ databases">
        <title>Genome sequencing and assembly of multiple isolates from the Colletotrichum gloeosporioides species complex.</title>
        <authorList>
            <person name="Gan P."/>
            <person name="Shirasu K."/>
        </authorList>
    </citation>
    <scope>NUCLEOTIDE SEQUENCE [LARGE SCALE GENOMIC DNA]</scope>
    <source>
        <strain evidence="5 6">Nara gc5</strain>
    </source>
</reference>
<dbReference type="HOGENOM" id="CLU_031530_1_0_1"/>
<evidence type="ECO:0000313" key="6">
    <source>
        <dbReference type="Proteomes" id="UP000011096"/>
    </source>
</evidence>
<evidence type="ECO:0000313" key="5">
    <source>
        <dbReference type="EMBL" id="KAF4484177.1"/>
    </source>
</evidence>
<dbReference type="InterPro" id="IPR039743">
    <property type="entry name" value="6GAL/EXGAL"/>
</dbReference>
<evidence type="ECO:0000313" key="4">
    <source>
        <dbReference type="EMBL" id="ELA28959.1"/>
    </source>
</evidence>
<dbReference type="RefSeq" id="XP_031883152.1">
    <property type="nucleotide sequence ID" value="XM_032019664.1"/>
</dbReference>
<reference evidence="4" key="1">
    <citation type="submission" date="2012-08" db="EMBL/GenBank/DDBJ databases">
        <title>Genome analysis of Colletotrichum orbiculare and Colletotrichum fructicola.</title>
        <authorList>
            <person name="Gan P.H.P."/>
            <person name="Ikeda K."/>
            <person name="Irieda H."/>
            <person name="Narusaka M."/>
            <person name="O'Connell R.J."/>
            <person name="Narusaka Y."/>
            <person name="Takano Y."/>
            <person name="Kubo Y."/>
            <person name="Shirasu K."/>
        </authorList>
    </citation>
    <scope>NUCLEOTIDE SEQUENCE</scope>
    <source>
        <strain evidence="4">Nara gc5</strain>
    </source>
</reference>
<accession>L2FRC7</accession>
<evidence type="ECO:0000256" key="1">
    <source>
        <dbReference type="SAM" id="SignalP"/>
    </source>
</evidence>
<feature type="domain" description="Endo-beta-1,6-galactanase-like" evidence="2">
    <location>
        <begin position="20"/>
        <end position="240"/>
    </location>
</feature>
<dbReference type="EMBL" id="KB020887">
    <property type="protein sequence ID" value="ELA28959.1"/>
    <property type="molecule type" value="Genomic_DNA"/>
</dbReference>
<dbReference type="AlphaFoldDB" id="L2FRC7"/>
<dbReference type="Pfam" id="PF14587">
    <property type="entry name" value="Glyco_hydr_30_2"/>
    <property type="match status" value="1"/>
</dbReference>
<protein>
    <submittedName>
        <fullName evidence="4">Cellulosome enzyme</fullName>
    </submittedName>
    <submittedName>
        <fullName evidence="5">Putative glucosylceramidase 1</fullName>
    </submittedName>
</protein>
<dbReference type="Gene3D" id="2.60.40.1180">
    <property type="entry name" value="Golgi alpha-mannosidase II"/>
    <property type="match status" value="1"/>
</dbReference>
<reference evidence="5 6" key="2">
    <citation type="submission" date="2012-08" db="EMBL/GenBank/DDBJ databases">
        <authorList>
            <person name="Gan P.H.P."/>
            <person name="Ikeda K."/>
            <person name="Irieda H."/>
            <person name="Narusaka M."/>
            <person name="O'Connell R.J."/>
            <person name="Narusaka Y."/>
            <person name="Takano Y."/>
            <person name="Kubo Y."/>
            <person name="Shirasu K."/>
        </authorList>
    </citation>
    <scope>NUCLEOTIDE SEQUENCE [LARGE SCALE GENOMIC DNA]</scope>
    <source>
        <strain evidence="5 6">Nara gc5</strain>
    </source>
</reference>
<feature type="chain" id="PRO_5036440288" evidence="1">
    <location>
        <begin position="20"/>
        <end position="457"/>
    </location>
</feature>
<dbReference type="GeneID" id="43603889"/>
<dbReference type="SUPFAM" id="SSF51445">
    <property type="entry name" value="(Trans)glycosidases"/>
    <property type="match status" value="1"/>
</dbReference>
<organism evidence="4">
    <name type="scientific">Colletotrichum fructicola (strain Nara gc5)</name>
    <name type="common">Anthracnose fungus</name>
    <name type="synonym">Colletotrichum gloeosporioides (strain Nara gc5)</name>
    <dbReference type="NCBI Taxonomy" id="1213859"/>
    <lineage>
        <taxon>Eukaryota</taxon>
        <taxon>Fungi</taxon>
        <taxon>Dikarya</taxon>
        <taxon>Ascomycota</taxon>
        <taxon>Pezizomycotina</taxon>
        <taxon>Sordariomycetes</taxon>
        <taxon>Hypocreomycetidae</taxon>
        <taxon>Glomerellales</taxon>
        <taxon>Glomerellaceae</taxon>
        <taxon>Colletotrichum</taxon>
        <taxon>Colletotrichum gloeosporioides species complex</taxon>
    </lineage>
</organism>